<dbReference type="RefSeq" id="WP_071803718.1">
    <property type="nucleotide sequence ID" value="NZ_MEIA01000064.1"/>
</dbReference>
<protein>
    <submittedName>
        <fullName evidence="2">Uncharacterized protein</fullName>
    </submittedName>
</protein>
<name>A0A1K0FR71_9ACTN</name>
<organism evidence="2 3">
    <name type="scientific">Couchioplanes caeruleus subsp. caeruleus</name>
    <dbReference type="NCBI Taxonomy" id="56427"/>
    <lineage>
        <taxon>Bacteria</taxon>
        <taxon>Bacillati</taxon>
        <taxon>Actinomycetota</taxon>
        <taxon>Actinomycetes</taxon>
        <taxon>Micromonosporales</taxon>
        <taxon>Micromonosporaceae</taxon>
        <taxon>Couchioplanes</taxon>
    </lineage>
</organism>
<accession>A0A1K0FR71</accession>
<feature type="compositionally biased region" description="Basic and acidic residues" evidence="1">
    <location>
        <begin position="92"/>
        <end position="101"/>
    </location>
</feature>
<gene>
    <name evidence="2" type="ORF">BG844_05890</name>
</gene>
<evidence type="ECO:0000313" key="2">
    <source>
        <dbReference type="EMBL" id="OJF15184.1"/>
    </source>
</evidence>
<comment type="caution">
    <text evidence="2">The sequence shown here is derived from an EMBL/GenBank/DDBJ whole genome shotgun (WGS) entry which is preliminary data.</text>
</comment>
<evidence type="ECO:0000256" key="1">
    <source>
        <dbReference type="SAM" id="MobiDB-lite"/>
    </source>
</evidence>
<dbReference type="Proteomes" id="UP000182486">
    <property type="component" value="Unassembled WGS sequence"/>
</dbReference>
<sequence length="101" mass="10279">MLLNEPRGRELTFRIDPSAAGYRGPLLVTAVPPANGPARLVVPLERLSGSAFESGTTLVRGSVVRSGVAVAGLTVSAQPAADAAGHQFPATTDDRGVLSNG</sequence>
<dbReference type="EMBL" id="MEIA01000064">
    <property type="protein sequence ID" value="OJF15184.1"/>
    <property type="molecule type" value="Genomic_DNA"/>
</dbReference>
<evidence type="ECO:0000313" key="3">
    <source>
        <dbReference type="Proteomes" id="UP000182486"/>
    </source>
</evidence>
<feature type="region of interest" description="Disordered" evidence="1">
    <location>
        <begin position="80"/>
        <end position="101"/>
    </location>
</feature>
<keyword evidence="3" id="KW-1185">Reference proteome</keyword>
<dbReference type="AlphaFoldDB" id="A0A1K0FR71"/>
<reference evidence="2 3" key="1">
    <citation type="submission" date="2016-09" db="EMBL/GenBank/DDBJ databases">
        <title>Couchioplanes caeruleus draft genome sequence.</title>
        <authorList>
            <person name="Sheehan J."/>
            <person name="Caffrey P."/>
        </authorList>
    </citation>
    <scope>NUCLEOTIDE SEQUENCE [LARGE SCALE GENOMIC DNA]</scope>
    <source>
        <strain evidence="2 3">DSM 43634</strain>
    </source>
</reference>
<proteinExistence type="predicted"/>